<reference evidence="3" key="1">
    <citation type="journal article" date="2023" name="BMC Genomics">
        <title>Chromosome-level genome assemblies of Cutaneotrichosporon spp. (Trichosporonales, Basidiomycota) reveal imbalanced evolution between nucleotide sequences and chromosome synteny.</title>
        <authorList>
            <person name="Kobayashi Y."/>
            <person name="Kayamori A."/>
            <person name="Aoki K."/>
            <person name="Shiwa Y."/>
            <person name="Matsutani M."/>
            <person name="Fujita N."/>
            <person name="Sugita T."/>
            <person name="Iwasaki W."/>
            <person name="Tanaka N."/>
            <person name="Takashima M."/>
        </authorList>
    </citation>
    <scope>NUCLEOTIDE SEQUENCE</scope>
    <source>
        <strain evidence="3">HIS019</strain>
    </source>
</reference>
<accession>A0AA48L5C8</accession>
<dbReference type="GO" id="GO:0016787">
    <property type="term" value="F:hydrolase activity"/>
    <property type="evidence" value="ECO:0007669"/>
    <property type="project" value="UniProtKB-KW"/>
</dbReference>
<dbReference type="RefSeq" id="XP_060457549.1">
    <property type="nucleotide sequence ID" value="XM_060601014.1"/>
</dbReference>
<protein>
    <recommendedName>
        <fullName evidence="2">Alpha/beta hydrolase fold-3 domain-containing protein</fullName>
    </recommendedName>
</protein>
<dbReference type="Gene3D" id="3.40.50.1820">
    <property type="entry name" value="alpha/beta hydrolase"/>
    <property type="match status" value="1"/>
</dbReference>
<dbReference type="AlphaFoldDB" id="A0AA48L5C8"/>
<name>A0AA48L5C8_9TREE</name>
<feature type="domain" description="Alpha/beta hydrolase fold-3" evidence="2">
    <location>
        <begin position="154"/>
        <end position="366"/>
    </location>
</feature>
<dbReference type="PANTHER" id="PTHR48081:SF5">
    <property type="entry name" value="ALPHA_BETA HYDROLASE FOLD-3 DOMAIN-CONTAINING PROTEIN"/>
    <property type="match status" value="1"/>
</dbReference>
<dbReference type="PANTHER" id="PTHR48081">
    <property type="entry name" value="AB HYDROLASE SUPERFAMILY PROTEIN C4A8.06C"/>
    <property type="match status" value="1"/>
</dbReference>
<gene>
    <name evidence="3" type="ORF">CcaverHIS019_0411040</name>
</gene>
<dbReference type="SUPFAM" id="SSF53474">
    <property type="entry name" value="alpha/beta-Hydrolases"/>
    <property type="match status" value="1"/>
</dbReference>
<evidence type="ECO:0000259" key="2">
    <source>
        <dbReference type="Pfam" id="PF07859"/>
    </source>
</evidence>
<dbReference type="InterPro" id="IPR050300">
    <property type="entry name" value="GDXG_lipolytic_enzyme"/>
</dbReference>
<evidence type="ECO:0000313" key="3">
    <source>
        <dbReference type="EMBL" id="BEI92284.1"/>
    </source>
</evidence>
<dbReference type="EMBL" id="AP028215">
    <property type="protein sequence ID" value="BEI92284.1"/>
    <property type="molecule type" value="Genomic_DNA"/>
</dbReference>
<evidence type="ECO:0000256" key="1">
    <source>
        <dbReference type="ARBA" id="ARBA00022801"/>
    </source>
</evidence>
<dbReference type="InterPro" id="IPR029058">
    <property type="entry name" value="AB_hydrolase_fold"/>
</dbReference>
<sequence>MVYFQPGPRLHLLLDALAFVPVHLFILPATALYHGIRYWLAPSARRFPHLTWWRYIVLNLQRARNQYMRGLCVNYPDPNAHVRIPSKYDDVCDVATVTLPPITEDVPRLEVLDSDATMKGIVHPTPVTGFWIAAKGKAGDLTAQAKPDERVIYFIVGGGYANGHPLDPHTAFSFAQLTGARVFCINYRKSLDDASAFPASLFDTLAGWSYLRDLDFQAKNIVMTGDSAGANACLALTRYLDALRGVGFDWGLPRGLALHCPWGDMTSSFPSIKRNRYTDHLIDLNTTYIPSHTRHFPSKDGAYFSPALSQNTSDGHFARLAEAEVRAYVLAGTAEAFYDEIIALKAGMRAAGMDIIYREIEGAGHSDFVSMDRPGWQGWSWGVVRNDFEDFWYATAE</sequence>
<dbReference type="GeneID" id="85496154"/>
<keyword evidence="1" id="KW-0378">Hydrolase</keyword>
<dbReference type="Proteomes" id="UP001233271">
    <property type="component" value="Chromosome 4"/>
</dbReference>
<dbReference type="KEGG" id="ccac:CcaHIS019_0411040"/>
<organism evidence="3 4">
    <name type="scientific">Cutaneotrichosporon cavernicola</name>
    <dbReference type="NCBI Taxonomy" id="279322"/>
    <lineage>
        <taxon>Eukaryota</taxon>
        <taxon>Fungi</taxon>
        <taxon>Dikarya</taxon>
        <taxon>Basidiomycota</taxon>
        <taxon>Agaricomycotina</taxon>
        <taxon>Tremellomycetes</taxon>
        <taxon>Trichosporonales</taxon>
        <taxon>Trichosporonaceae</taxon>
        <taxon>Cutaneotrichosporon</taxon>
    </lineage>
</organism>
<evidence type="ECO:0000313" key="4">
    <source>
        <dbReference type="Proteomes" id="UP001233271"/>
    </source>
</evidence>
<dbReference type="InterPro" id="IPR013094">
    <property type="entry name" value="AB_hydrolase_3"/>
</dbReference>
<keyword evidence="4" id="KW-1185">Reference proteome</keyword>
<proteinExistence type="predicted"/>
<dbReference type="Pfam" id="PF07859">
    <property type="entry name" value="Abhydrolase_3"/>
    <property type="match status" value="1"/>
</dbReference>